<accession>A0A183P551</accession>
<reference evidence="1 2" key="1">
    <citation type="submission" date="2018-11" db="EMBL/GenBank/DDBJ databases">
        <authorList>
            <consortium name="Pathogen Informatics"/>
        </authorList>
    </citation>
    <scope>NUCLEOTIDE SEQUENCE [LARGE SCALE GENOMIC DNA]</scope>
    <source>
        <strain>Denwood</strain>
        <strain evidence="2">Zambia</strain>
    </source>
</reference>
<organism evidence="1 2">
    <name type="scientific">Schistosoma mattheei</name>
    <dbReference type="NCBI Taxonomy" id="31246"/>
    <lineage>
        <taxon>Eukaryota</taxon>
        <taxon>Metazoa</taxon>
        <taxon>Spiralia</taxon>
        <taxon>Lophotrochozoa</taxon>
        <taxon>Platyhelminthes</taxon>
        <taxon>Trematoda</taxon>
        <taxon>Digenea</taxon>
        <taxon>Strigeidida</taxon>
        <taxon>Schistosomatoidea</taxon>
        <taxon>Schistosomatidae</taxon>
        <taxon>Schistosoma</taxon>
    </lineage>
</organism>
<dbReference type="EMBL" id="UZAL01029742">
    <property type="protein sequence ID" value="VDP50107.1"/>
    <property type="molecule type" value="Genomic_DNA"/>
</dbReference>
<sequence>MQEKTVSVAAASAVVGHVKNNKKVKILKYDKESTNPITFDGETLEEVKHFTFLDSIIDEQGKYDADAKAMVGKIRKEFIQSNNIWNSKQLSQSQYQIGNLQYERRGSSTVRSWRNLHQKCTDIYKRLSTQDTQCPLVGYHQ</sequence>
<keyword evidence="2" id="KW-1185">Reference proteome</keyword>
<proteinExistence type="predicted"/>
<protein>
    <submittedName>
        <fullName evidence="1">Uncharacterized protein</fullName>
    </submittedName>
</protein>
<evidence type="ECO:0000313" key="2">
    <source>
        <dbReference type="Proteomes" id="UP000269396"/>
    </source>
</evidence>
<gene>
    <name evidence="1" type="ORF">SMTD_LOCUS9487</name>
</gene>
<dbReference type="AlphaFoldDB" id="A0A183P551"/>
<name>A0A183P551_9TREM</name>
<evidence type="ECO:0000313" key="1">
    <source>
        <dbReference type="EMBL" id="VDP50107.1"/>
    </source>
</evidence>
<dbReference type="Proteomes" id="UP000269396">
    <property type="component" value="Unassembled WGS sequence"/>
</dbReference>